<keyword evidence="6" id="KW-0560">Oxidoreductase</keyword>
<dbReference type="InterPro" id="IPR006076">
    <property type="entry name" value="FAD-dep_OxRdtase"/>
</dbReference>
<gene>
    <name evidence="9" type="ORF">C3K47_16675</name>
</gene>
<dbReference type="Gene3D" id="1.10.8.870">
    <property type="entry name" value="Alpha-glycerophosphate oxidase, cap domain"/>
    <property type="match status" value="1"/>
</dbReference>
<evidence type="ECO:0000259" key="7">
    <source>
        <dbReference type="Pfam" id="PF01266"/>
    </source>
</evidence>
<evidence type="ECO:0000313" key="10">
    <source>
        <dbReference type="Proteomes" id="UP000236893"/>
    </source>
</evidence>
<reference evidence="9 10" key="1">
    <citation type="submission" date="2018-01" db="EMBL/GenBank/DDBJ databases">
        <authorList>
            <person name="Gaut B.S."/>
            <person name="Morton B.R."/>
            <person name="Clegg M.T."/>
            <person name="Duvall M.R."/>
        </authorList>
    </citation>
    <scope>NUCLEOTIDE SEQUENCE [LARGE SCALE GENOMIC DNA]</scope>
    <source>
        <strain evidence="9 10">HR-AV</strain>
    </source>
</reference>
<feature type="domain" description="Alpha-glycerophosphate oxidase C-terminal" evidence="8">
    <location>
        <begin position="409"/>
        <end position="500"/>
    </location>
</feature>
<dbReference type="PANTHER" id="PTHR11985:SF35">
    <property type="entry name" value="ANAEROBIC GLYCEROL-3-PHOSPHATE DEHYDROGENASE SUBUNIT A"/>
    <property type="match status" value="1"/>
</dbReference>
<dbReference type="Gene3D" id="3.30.9.10">
    <property type="entry name" value="D-Amino Acid Oxidase, subunit A, domain 2"/>
    <property type="match status" value="1"/>
</dbReference>
<dbReference type="PRINTS" id="PR01001">
    <property type="entry name" value="FADG3PDH"/>
</dbReference>
<evidence type="ECO:0000256" key="1">
    <source>
        <dbReference type="ARBA" id="ARBA00001974"/>
    </source>
</evidence>
<keyword evidence="10" id="KW-1185">Reference proteome</keyword>
<sequence>MKRTEMFAEIEAMKSLVWDVIIIGGGATGLGAAVESATRGYKTLLLEQEDFAKGTSSRSTKLIHGGVRYLQQGNLSLVLEALKERGLLIQNAPHLVHNLSFIVPNYSWWSGPFYGIGLKFYDLLAGKLGLGPSEFLSVDETLKHIPTLEQDGLKGGVIYHDGQFDDARLAINLAQTAANHQATLINYFKVISLIKENKLISGVQAVDQLSGKEFDLKAKVVINATGVFADTMIQIDNPDASRIVAPSQGIHLVFDKKFLPGESAIMVPHTDDGRVLFAIPWHDKVVVGTTDTAIEKPSMEPKPQEEEISFILNHAARYLEEDPTRADVRSVFAGLRPLVKNTNGNSTSALARDHTILISESGLLTITGGKWTTYRKMGQDVIDKASLIGGFDDRPSITANLKIHGWKENISITDPLDCYGADADEIRNLIKSNPSLGEKIHHELPYLKAEIIWAIRNEMAITLEDVLARRTRSLFLDARAALECSKEIARLMAAEMNQNEDWISDQLNHFSKVAENYIISY</sequence>
<evidence type="ECO:0000256" key="2">
    <source>
        <dbReference type="ARBA" id="ARBA00007330"/>
    </source>
</evidence>
<evidence type="ECO:0000256" key="4">
    <source>
        <dbReference type="ARBA" id="ARBA00022798"/>
    </source>
</evidence>
<protein>
    <submittedName>
        <fullName evidence="9">FAD-dependent oxidoreductase</fullName>
    </submittedName>
</protein>
<dbReference type="SUPFAM" id="SSF51905">
    <property type="entry name" value="FAD/NAD(P)-binding domain"/>
    <property type="match status" value="1"/>
</dbReference>
<dbReference type="GO" id="GO:0006071">
    <property type="term" value="P:glycerol metabolic process"/>
    <property type="evidence" value="ECO:0007669"/>
    <property type="project" value="UniProtKB-KW"/>
</dbReference>
<dbReference type="InterPro" id="IPR031656">
    <property type="entry name" value="DAO_C"/>
</dbReference>
<feature type="domain" description="FAD dependent oxidoreductase" evidence="7">
    <location>
        <begin position="19"/>
        <end position="375"/>
    </location>
</feature>
<dbReference type="Pfam" id="PF01266">
    <property type="entry name" value="DAO"/>
    <property type="match status" value="1"/>
</dbReference>
<comment type="similarity">
    <text evidence="2">Belongs to the FAD-dependent glycerol-3-phosphate dehydrogenase family.</text>
</comment>
<evidence type="ECO:0000256" key="3">
    <source>
        <dbReference type="ARBA" id="ARBA00022630"/>
    </source>
</evidence>
<evidence type="ECO:0000256" key="6">
    <source>
        <dbReference type="ARBA" id="ARBA00023002"/>
    </source>
</evidence>
<accession>A0A2S4ZXX4</accession>
<dbReference type="Pfam" id="PF16901">
    <property type="entry name" value="DAO_C"/>
    <property type="match status" value="1"/>
</dbReference>
<dbReference type="EMBL" id="PQVF01000013">
    <property type="protein sequence ID" value="POY35211.1"/>
    <property type="molecule type" value="Genomic_DNA"/>
</dbReference>
<dbReference type="GO" id="GO:0046168">
    <property type="term" value="P:glycerol-3-phosphate catabolic process"/>
    <property type="evidence" value="ECO:0007669"/>
    <property type="project" value="TreeGrafter"/>
</dbReference>
<organism evidence="9 10">
    <name type="scientific">Solitalea longa</name>
    <dbReference type="NCBI Taxonomy" id="2079460"/>
    <lineage>
        <taxon>Bacteria</taxon>
        <taxon>Pseudomonadati</taxon>
        <taxon>Bacteroidota</taxon>
        <taxon>Sphingobacteriia</taxon>
        <taxon>Sphingobacteriales</taxon>
        <taxon>Sphingobacteriaceae</taxon>
        <taxon>Solitalea</taxon>
    </lineage>
</organism>
<comment type="caution">
    <text evidence="9">The sequence shown here is derived from an EMBL/GenBank/DDBJ whole genome shotgun (WGS) entry which is preliminary data.</text>
</comment>
<keyword evidence="5" id="KW-0274">FAD</keyword>
<dbReference type="InterPro" id="IPR036188">
    <property type="entry name" value="FAD/NAD-bd_sf"/>
</dbReference>
<dbReference type="RefSeq" id="WP_103790299.1">
    <property type="nucleotide sequence ID" value="NZ_PQVF01000013.1"/>
</dbReference>
<proteinExistence type="inferred from homology"/>
<dbReference type="OrthoDB" id="9766796at2"/>
<keyword evidence="4" id="KW-0319">Glycerol metabolism</keyword>
<evidence type="ECO:0000259" key="8">
    <source>
        <dbReference type="Pfam" id="PF16901"/>
    </source>
</evidence>
<dbReference type="AlphaFoldDB" id="A0A2S4ZXX4"/>
<evidence type="ECO:0000256" key="5">
    <source>
        <dbReference type="ARBA" id="ARBA00022827"/>
    </source>
</evidence>
<name>A0A2S4ZXX4_9SPHI</name>
<dbReference type="PANTHER" id="PTHR11985">
    <property type="entry name" value="GLYCEROL-3-PHOSPHATE DEHYDROGENASE"/>
    <property type="match status" value="1"/>
</dbReference>
<comment type="cofactor">
    <cofactor evidence="1">
        <name>FAD</name>
        <dbReference type="ChEBI" id="CHEBI:57692"/>
    </cofactor>
</comment>
<dbReference type="GO" id="GO:0004368">
    <property type="term" value="F:glycerol-3-phosphate dehydrogenase (quinone) activity"/>
    <property type="evidence" value="ECO:0007669"/>
    <property type="project" value="InterPro"/>
</dbReference>
<dbReference type="Proteomes" id="UP000236893">
    <property type="component" value="Unassembled WGS sequence"/>
</dbReference>
<dbReference type="InterPro" id="IPR038299">
    <property type="entry name" value="DAO_C_sf"/>
</dbReference>
<dbReference type="InterPro" id="IPR000447">
    <property type="entry name" value="G3P_DH_FAD-dep"/>
</dbReference>
<keyword evidence="3" id="KW-0285">Flavoprotein</keyword>
<dbReference type="Gene3D" id="3.50.50.60">
    <property type="entry name" value="FAD/NAD(P)-binding domain"/>
    <property type="match status" value="1"/>
</dbReference>
<evidence type="ECO:0000313" key="9">
    <source>
        <dbReference type="EMBL" id="POY35211.1"/>
    </source>
</evidence>